<organism evidence="3 4">
    <name type="scientific">Prochlorococcus marinus (strain MIT 9303)</name>
    <dbReference type="NCBI Taxonomy" id="59922"/>
    <lineage>
        <taxon>Bacteria</taxon>
        <taxon>Bacillati</taxon>
        <taxon>Cyanobacteriota</taxon>
        <taxon>Cyanophyceae</taxon>
        <taxon>Synechococcales</taxon>
        <taxon>Prochlorococcaceae</taxon>
        <taxon>Prochlorococcus</taxon>
    </lineage>
</organism>
<evidence type="ECO:0000259" key="1">
    <source>
        <dbReference type="Pfam" id="PF06742"/>
    </source>
</evidence>
<dbReference type="InterPro" id="IPR037049">
    <property type="entry name" value="DUF1214_C_sf"/>
</dbReference>
<gene>
    <name evidence="3" type="ordered locus">P9303_20041</name>
</gene>
<dbReference type="Gene3D" id="2.60.40.1610">
    <property type="entry name" value="Domain of unknown function DUF1254"/>
    <property type="match status" value="1"/>
</dbReference>
<name>A2CB86_PROM3</name>
<dbReference type="PANTHER" id="PTHR36509">
    <property type="entry name" value="BLL3101 PROTEIN"/>
    <property type="match status" value="1"/>
</dbReference>
<dbReference type="InterPro" id="IPR010621">
    <property type="entry name" value="DUF1214"/>
</dbReference>
<dbReference type="STRING" id="59922.P9303_20041"/>
<dbReference type="Pfam" id="PF06742">
    <property type="entry name" value="DUF1214"/>
    <property type="match status" value="2"/>
</dbReference>
<dbReference type="EMBL" id="CP000554">
    <property type="protein sequence ID" value="ABM78746.1"/>
    <property type="molecule type" value="Genomic_DNA"/>
</dbReference>
<dbReference type="Gene3D" id="2.60.120.600">
    <property type="entry name" value="Domain of unknown function DUF1214, C-terminal domain"/>
    <property type="match status" value="2"/>
</dbReference>
<evidence type="ECO:0000313" key="4">
    <source>
        <dbReference type="Proteomes" id="UP000002274"/>
    </source>
</evidence>
<dbReference type="PANTHER" id="PTHR36509:SF2">
    <property type="entry name" value="BLL3101 PROTEIN"/>
    <property type="match status" value="1"/>
</dbReference>
<dbReference type="RefSeq" id="WP_011826625.1">
    <property type="nucleotide sequence ID" value="NC_008820.1"/>
</dbReference>
<feature type="domain" description="DUF1254" evidence="2">
    <location>
        <begin position="94"/>
        <end position="223"/>
    </location>
</feature>
<dbReference type="HOGENOM" id="CLU_321573_0_0_3"/>
<dbReference type="Pfam" id="PF06863">
    <property type="entry name" value="DUF1254"/>
    <property type="match status" value="1"/>
</dbReference>
<dbReference type="AlphaFoldDB" id="A2CB86"/>
<dbReference type="SUPFAM" id="SSF160935">
    <property type="entry name" value="VPA0735-like"/>
    <property type="match status" value="2"/>
</dbReference>
<accession>A2CB86</accession>
<evidence type="ECO:0000313" key="3">
    <source>
        <dbReference type="EMBL" id="ABM78746.1"/>
    </source>
</evidence>
<protein>
    <submittedName>
        <fullName evidence="3">Uncharacterized protein</fullName>
    </submittedName>
</protein>
<proteinExistence type="predicted"/>
<dbReference type="Proteomes" id="UP000002274">
    <property type="component" value="Chromosome"/>
</dbReference>
<reference evidence="3 4" key="1">
    <citation type="journal article" date="2007" name="PLoS Genet.">
        <title>Patterns and implications of gene gain and loss in the evolution of Prochlorococcus.</title>
        <authorList>
            <person name="Kettler G.C."/>
            <person name="Martiny A.C."/>
            <person name="Huang K."/>
            <person name="Zucker J."/>
            <person name="Coleman M.L."/>
            <person name="Rodrigue S."/>
            <person name="Chen F."/>
            <person name="Lapidus A."/>
            <person name="Ferriera S."/>
            <person name="Johnson J."/>
            <person name="Steglich C."/>
            <person name="Church G.M."/>
            <person name="Richardson P."/>
            <person name="Chisholm S.W."/>
        </authorList>
    </citation>
    <scope>NUCLEOTIDE SEQUENCE [LARGE SCALE GENOMIC DNA]</scope>
    <source>
        <strain evidence="3 4">MIT 9303</strain>
    </source>
</reference>
<sequence length="913" mass="100080">MQNFTDWFKPYLLSDQNGLNTSALLDEFSDLAGSSLKGLSRNEERIVDACLHAVLWGYPLAETYRYRQLGTKVQAKENMLFKPSSVASWLNKNSAPAPNASVLYVTSWLNLNKGDRILQTPANTDENYYIWAILDSYINTVGSIGPRTQSKSNATQDSPNYYLLAGPSSPYYSGNDWLTTLRTMQGNRTVRIIRVDTPYAWVTARFGSDTLSESALANTHDFINGAEDIAGSGFQITSIDHFQRTGSVPYQEPISQSSTNQKAEKAQKKWGSIPSTAKGFFDQLGTALQDSPVPAQIKPGTFTNIPDEAIWLGNQNKVQNALGGDHYLPTSSYQPSSALSNSQTKALNKRFSTIGLNLSRGFTMPSDWNSRDREIFEESYLFSNKLLSKATTTIASGAKATNYWHIGNYNMGVYPNTWHNWLVRCGVAIDGGAANIPNDGVYPTTQRDHNGYKLSSRYNYSITLPPLSEELGGTTYGPANGFWSFTIYQPNAGSAYQPFLVENAINNLAYTSIDARATLTANGWLRTAKPDNWNNSTAKGTALRTGVDGNIEGLDAETTYYVQATRRDHSDENNLLIKLSASYEPSYNVVKGTPGVPIGGQGSPGPAIDLSATAEGSSLSFGWIQPVAQLGSPQQDRLEVDEDGKIVLELRADQPSSARTNWLPTPNSGWGRAAHDFQVMARYYEPTADNPTILAAVKHLGRDDIDGSIPYIPPPVERKSLRRLSIWEQLDDAGRTLLQQRTGNNTVDPLSGTDRFDADAVGAILDLRWANGALEGSNWDIRYDYSRNADYINELFFYRVDDVTGLVNDLRPGDSGYKAAALARRVNADQPINNATNNSTYSGTLRLEGGAIYMPLVRTDAGELLLPNARSTGNVSLFSLVGSDAFAFDDQLSSGDQHNNDGLFRVTGLTPVA</sequence>
<evidence type="ECO:0000259" key="2">
    <source>
        <dbReference type="Pfam" id="PF06863"/>
    </source>
</evidence>
<dbReference type="InterPro" id="IPR037050">
    <property type="entry name" value="DUF1254_sf"/>
</dbReference>
<dbReference type="BioCyc" id="PMAR59922:G1G80-1744-MONOMER"/>
<dbReference type="InterPro" id="IPR010679">
    <property type="entry name" value="DUF1254"/>
</dbReference>
<dbReference type="KEGG" id="pmf:P9303_20041"/>
<feature type="domain" description="DUF1214" evidence="1">
    <location>
        <begin position="440"/>
        <end position="523"/>
    </location>
</feature>
<feature type="domain" description="DUF1214" evidence="1">
    <location>
        <begin position="630"/>
        <end position="687"/>
    </location>
</feature>